<protein>
    <submittedName>
        <fullName evidence="7">ABC-2 family transporter protein</fullName>
    </submittedName>
</protein>
<evidence type="ECO:0000313" key="8">
    <source>
        <dbReference type="Proteomes" id="UP000306509"/>
    </source>
</evidence>
<feature type="transmembrane region" description="Helical" evidence="5">
    <location>
        <begin position="221"/>
        <end position="244"/>
    </location>
</feature>
<sequence length="330" mass="36801">MVNSFLSLLKKDFRMMLSSRFFLLALGSLILYTCYINFVYVKTDQDIYPVYLFDPMGNQFNASADVTVVNSKEELQKVCLDGYSVGIDASGDSLEIIMTSSGSSKADHYRAAYARSLISNTSGNRAVVIGTNNKEMKNRREITSEFLFFELAAVGFLGVASTLFKEKQMGVIRVHSILPISKAAFIGSKLLLFFLSDLLFAVLLTIFNLGIPSALAVMPDVLLQVGILSTIMALAGFLCAVWIPDFKQFSLLYLVLAIFVTTPVFLAGQTNVSWGWIDFHPMYHLFMAMKNAYFNTPNANSIYYLVCIAAIGLLFYFARRVLSREMTKEG</sequence>
<evidence type="ECO:0000256" key="5">
    <source>
        <dbReference type="SAM" id="Phobius"/>
    </source>
</evidence>
<comment type="subcellular location">
    <subcellularLocation>
        <location evidence="1">Membrane</location>
        <topology evidence="1">Multi-pass membrane protein</topology>
    </subcellularLocation>
</comment>
<dbReference type="AlphaFoldDB" id="A0A4U8Q1D9"/>
<comment type="caution">
    <text evidence="7">The sequence shown here is derived from an EMBL/GenBank/DDBJ whole genome shotgun (WGS) entry which is preliminary data.</text>
</comment>
<evidence type="ECO:0000256" key="4">
    <source>
        <dbReference type="ARBA" id="ARBA00023136"/>
    </source>
</evidence>
<organism evidence="7 8">
    <name type="scientific">Robinsoniella peoriensis</name>
    <dbReference type="NCBI Taxonomy" id="180332"/>
    <lineage>
        <taxon>Bacteria</taxon>
        <taxon>Bacillati</taxon>
        <taxon>Bacillota</taxon>
        <taxon>Clostridia</taxon>
        <taxon>Lachnospirales</taxon>
        <taxon>Lachnospiraceae</taxon>
        <taxon>Robinsoniella</taxon>
    </lineage>
</organism>
<feature type="transmembrane region" description="Helical" evidence="5">
    <location>
        <begin position="301"/>
        <end position="318"/>
    </location>
</feature>
<reference evidence="7 8" key="1">
    <citation type="journal article" date="2019" name="Anaerobe">
        <title>Detection of Robinsoniella peoriensis in multiple bone samples of a trauma patient.</title>
        <authorList>
            <person name="Schrottner P."/>
            <person name="Hartwich K."/>
            <person name="Bunk B."/>
            <person name="Schober I."/>
            <person name="Helbig S."/>
            <person name="Rudolph W.W."/>
            <person name="Gunzer F."/>
        </authorList>
    </citation>
    <scope>NUCLEOTIDE SEQUENCE [LARGE SCALE GENOMIC DNA]</scope>
    <source>
        <strain evidence="7 8">DSM 106044</strain>
    </source>
</reference>
<name>A0A4U8Q1D9_9FIRM</name>
<evidence type="ECO:0000256" key="2">
    <source>
        <dbReference type="ARBA" id="ARBA00022692"/>
    </source>
</evidence>
<feature type="domain" description="ABC-2 type transporter transmembrane" evidence="6">
    <location>
        <begin position="21"/>
        <end position="316"/>
    </location>
</feature>
<dbReference type="STRING" id="180332.GCA_000797495_03478"/>
<feature type="transmembrane region" description="Helical" evidence="5">
    <location>
        <begin position="251"/>
        <end position="277"/>
    </location>
</feature>
<dbReference type="InterPro" id="IPR013525">
    <property type="entry name" value="ABC2_TM"/>
</dbReference>
<evidence type="ECO:0000259" key="6">
    <source>
        <dbReference type="Pfam" id="PF12698"/>
    </source>
</evidence>
<dbReference type="Pfam" id="PF12698">
    <property type="entry name" value="ABC2_membrane_3"/>
    <property type="match status" value="1"/>
</dbReference>
<dbReference type="RefSeq" id="WP_138003897.1">
    <property type="nucleotide sequence ID" value="NZ_CAUSDN010000120.1"/>
</dbReference>
<dbReference type="EMBL" id="QGQD01000097">
    <property type="protein sequence ID" value="TLC98386.1"/>
    <property type="molecule type" value="Genomic_DNA"/>
</dbReference>
<feature type="transmembrane region" description="Helical" evidence="5">
    <location>
        <begin position="21"/>
        <end position="41"/>
    </location>
</feature>
<keyword evidence="3 5" id="KW-1133">Transmembrane helix</keyword>
<accession>A0A4U8Q1D9</accession>
<dbReference type="GO" id="GO:0140359">
    <property type="term" value="F:ABC-type transporter activity"/>
    <property type="evidence" value="ECO:0007669"/>
    <property type="project" value="InterPro"/>
</dbReference>
<keyword evidence="8" id="KW-1185">Reference proteome</keyword>
<dbReference type="GO" id="GO:0016020">
    <property type="term" value="C:membrane"/>
    <property type="evidence" value="ECO:0007669"/>
    <property type="project" value="UniProtKB-SubCell"/>
</dbReference>
<evidence type="ECO:0000256" key="1">
    <source>
        <dbReference type="ARBA" id="ARBA00004141"/>
    </source>
</evidence>
<feature type="transmembrane region" description="Helical" evidence="5">
    <location>
        <begin position="190"/>
        <end position="209"/>
    </location>
</feature>
<keyword evidence="2 5" id="KW-0812">Transmembrane</keyword>
<feature type="transmembrane region" description="Helical" evidence="5">
    <location>
        <begin position="146"/>
        <end position="164"/>
    </location>
</feature>
<dbReference type="Proteomes" id="UP000306509">
    <property type="component" value="Unassembled WGS sequence"/>
</dbReference>
<gene>
    <name evidence="7" type="ORF">DSM106044_04902</name>
</gene>
<evidence type="ECO:0000313" key="7">
    <source>
        <dbReference type="EMBL" id="TLC98386.1"/>
    </source>
</evidence>
<evidence type="ECO:0000256" key="3">
    <source>
        <dbReference type="ARBA" id="ARBA00022989"/>
    </source>
</evidence>
<keyword evidence="4 5" id="KW-0472">Membrane</keyword>
<proteinExistence type="predicted"/>